<dbReference type="RefSeq" id="WP_209811503.1">
    <property type="nucleotide sequence ID" value="NZ_JAGGKT010000011.1"/>
</dbReference>
<proteinExistence type="predicted"/>
<comment type="caution">
    <text evidence="4">The sequence shown here is derived from an EMBL/GenBank/DDBJ whole genome shotgun (WGS) entry which is preliminary data.</text>
</comment>
<protein>
    <recommendedName>
        <fullName evidence="3">Copper amine oxidase-like N-terminal domain-containing protein</fullName>
    </recommendedName>
</protein>
<feature type="domain" description="Copper amine oxidase-like N-terminal" evidence="3">
    <location>
        <begin position="121"/>
        <end position="231"/>
    </location>
</feature>
<keyword evidence="5" id="KW-1185">Reference proteome</keyword>
<dbReference type="Proteomes" id="UP001519343">
    <property type="component" value="Unassembled WGS sequence"/>
</dbReference>
<evidence type="ECO:0000313" key="5">
    <source>
        <dbReference type="Proteomes" id="UP001519343"/>
    </source>
</evidence>
<evidence type="ECO:0000256" key="1">
    <source>
        <dbReference type="SAM" id="MobiDB-lite"/>
    </source>
</evidence>
<feature type="region of interest" description="Disordered" evidence="1">
    <location>
        <begin position="410"/>
        <end position="435"/>
    </location>
</feature>
<dbReference type="Gene3D" id="3.30.457.10">
    <property type="entry name" value="Copper amine oxidase-like, N-terminal domain"/>
    <property type="match status" value="1"/>
</dbReference>
<sequence>MRRILSLSLAFLFTVVPSTMAAEIWSDVLYTEQTSTQSPSSSAKIFYKTYDEVKALGCEDAKFSLGEGWYCKDGIAQNQTSVTTTSNTSVWSEPETTEQWIEAETTELWTEAETTNQEELGESLSFTVDPVIENGVIYAPVEEIAGYLGLVTLPLDDPKGIAVLKGEKEILYFFPGLNKYVQFNIQTEKMDSFTLPKAVQEKGNLTIVPIDIIIKFAGGSMNYNAKAKKVTVNDTYDFHVTAESAESYTKQWTEPQYTEQWTEPQYTEQWADTPRSTSHWSEEATLPSENSWDVPAATGGIFVFKTNPVNENGRFLVPLRELFEMLGVSVEWDEKTRTISAVKETRTIKFTIGMQQAFVNGQVKSLDVPGKIIKGKTMVPLRFISEALGEKVNYDASKMEITVGKDRILLPSPNTQTQTSPSSTPSNSNVPYGGMTDQQWETQKILDRYFNNSFNMTGTYRPSYQWNSGY</sequence>
<evidence type="ECO:0000259" key="3">
    <source>
        <dbReference type="Pfam" id="PF07833"/>
    </source>
</evidence>
<dbReference type="InterPro" id="IPR012854">
    <property type="entry name" value="Cu_amine_oxidase-like_N"/>
</dbReference>
<reference evidence="4 5" key="1">
    <citation type="submission" date="2021-03" db="EMBL/GenBank/DDBJ databases">
        <title>Genomic Encyclopedia of Type Strains, Phase IV (KMG-IV): sequencing the most valuable type-strain genomes for metagenomic binning, comparative biology and taxonomic classification.</title>
        <authorList>
            <person name="Goeker M."/>
        </authorList>
    </citation>
    <scope>NUCLEOTIDE SEQUENCE [LARGE SCALE GENOMIC DNA]</scope>
    <source>
        <strain evidence="4 5">DSM 24738</strain>
    </source>
</reference>
<dbReference type="EMBL" id="JAGGKT010000011">
    <property type="protein sequence ID" value="MBP1933495.1"/>
    <property type="molecule type" value="Genomic_DNA"/>
</dbReference>
<feature type="signal peptide" evidence="2">
    <location>
        <begin position="1"/>
        <end position="21"/>
    </location>
</feature>
<evidence type="ECO:0000313" key="4">
    <source>
        <dbReference type="EMBL" id="MBP1933495.1"/>
    </source>
</evidence>
<evidence type="ECO:0000256" key="2">
    <source>
        <dbReference type="SAM" id="SignalP"/>
    </source>
</evidence>
<organism evidence="4 5">
    <name type="scientific">Ammoniphilus resinae</name>
    <dbReference type="NCBI Taxonomy" id="861532"/>
    <lineage>
        <taxon>Bacteria</taxon>
        <taxon>Bacillati</taxon>
        <taxon>Bacillota</taxon>
        <taxon>Bacilli</taxon>
        <taxon>Bacillales</taxon>
        <taxon>Paenibacillaceae</taxon>
        <taxon>Aneurinibacillus group</taxon>
        <taxon>Ammoniphilus</taxon>
    </lineage>
</organism>
<accession>A0ABS4GT91</accession>
<keyword evidence="2" id="KW-0732">Signal</keyword>
<gene>
    <name evidence="4" type="ORF">J2Z37_003508</name>
</gene>
<feature type="chain" id="PRO_5046465144" description="Copper amine oxidase-like N-terminal domain-containing protein" evidence="2">
    <location>
        <begin position="22"/>
        <end position="470"/>
    </location>
</feature>
<dbReference type="SUPFAM" id="SSF55383">
    <property type="entry name" value="Copper amine oxidase, domain N"/>
    <property type="match status" value="1"/>
</dbReference>
<name>A0ABS4GT91_9BACL</name>
<feature type="compositionally biased region" description="Low complexity" evidence="1">
    <location>
        <begin position="411"/>
        <end position="429"/>
    </location>
</feature>
<dbReference type="Pfam" id="PF07833">
    <property type="entry name" value="Cu_amine_oxidN1"/>
    <property type="match status" value="2"/>
</dbReference>
<feature type="domain" description="Copper amine oxidase-like N-terminal" evidence="3">
    <location>
        <begin position="303"/>
        <end position="402"/>
    </location>
</feature>
<dbReference type="InterPro" id="IPR036582">
    <property type="entry name" value="Mao_N_sf"/>
</dbReference>